<dbReference type="EMBL" id="JAGFWR010000001">
    <property type="protein sequence ID" value="MBO4159562.1"/>
    <property type="molecule type" value="Genomic_DNA"/>
</dbReference>
<evidence type="ECO:0000313" key="2">
    <source>
        <dbReference type="Proteomes" id="UP000671399"/>
    </source>
</evidence>
<comment type="caution">
    <text evidence="1">The sequence shown here is derived from an EMBL/GenBank/DDBJ whole genome shotgun (WGS) entry which is preliminary data.</text>
</comment>
<protein>
    <submittedName>
        <fullName evidence="1">Uncharacterized protein</fullName>
    </submittedName>
</protein>
<dbReference type="RefSeq" id="WP_208565257.1">
    <property type="nucleotide sequence ID" value="NZ_JAGFWR010000001.1"/>
</dbReference>
<evidence type="ECO:0000313" key="1">
    <source>
        <dbReference type="EMBL" id="MBO4159562.1"/>
    </source>
</evidence>
<dbReference type="Pfam" id="PF19739">
    <property type="entry name" value="DUF6228"/>
    <property type="match status" value="1"/>
</dbReference>
<keyword evidence="2" id="KW-1185">Reference proteome</keyword>
<accession>A0ABS3V1S6</accession>
<sequence>MREPFVLRRPGGARWVVHPPEDPYGDGYVFTVATELHEDGMTASTVAMIDGLCSSPDIVALPVFLDSLAAGWEGWQGVRTWTSMERELCFDARHDGRGYVSLGVTLRPPGFDPDDTGWSARAVFVLEAGEEMTQVAADLSALLQL</sequence>
<name>A0ABS3V1S6_9ACTN</name>
<dbReference type="Proteomes" id="UP000671399">
    <property type="component" value="Unassembled WGS sequence"/>
</dbReference>
<organism evidence="1 2">
    <name type="scientific">Micromonospora antibiotica</name>
    <dbReference type="NCBI Taxonomy" id="2807623"/>
    <lineage>
        <taxon>Bacteria</taxon>
        <taxon>Bacillati</taxon>
        <taxon>Actinomycetota</taxon>
        <taxon>Actinomycetes</taxon>
        <taxon>Micromonosporales</taxon>
        <taxon>Micromonosporaceae</taxon>
        <taxon>Micromonospora</taxon>
    </lineage>
</organism>
<proteinExistence type="predicted"/>
<reference evidence="1 2" key="1">
    <citation type="submission" date="2021-03" db="EMBL/GenBank/DDBJ databases">
        <authorList>
            <person name="Lee D.-H."/>
        </authorList>
    </citation>
    <scope>NUCLEOTIDE SEQUENCE [LARGE SCALE GENOMIC DNA]</scope>
    <source>
        <strain evidence="1 2">MMS20-R2-23</strain>
    </source>
</reference>
<dbReference type="InterPro" id="IPR046196">
    <property type="entry name" value="DUF6228"/>
</dbReference>
<gene>
    <name evidence="1" type="ORF">JQN83_01880</name>
</gene>